<geneLocation type="plasmid" evidence="2 3">
    <name>unnamed1</name>
</geneLocation>
<dbReference type="RefSeq" id="WP_162645719.1">
    <property type="nucleotide sequence ID" value="NZ_CP048287.1"/>
</dbReference>
<dbReference type="AlphaFoldDB" id="A0A6C0PCF9"/>
<dbReference type="Proteomes" id="UP000479114">
    <property type="component" value="Plasmid unnamed1"/>
</dbReference>
<feature type="compositionally biased region" description="Acidic residues" evidence="1">
    <location>
        <begin position="92"/>
        <end position="117"/>
    </location>
</feature>
<name>A0A6C0PCF9_9BACL</name>
<evidence type="ECO:0000256" key="1">
    <source>
        <dbReference type="SAM" id="MobiDB-lite"/>
    </source>
</evidence>
<keyword evidence="2" id="KW-0614">Plasmid</keyword>
<organism evidence="2 3">
    <name type="scientific">Paenibacillus rhizovicinus</name>
    <dbReference type="NCBI Taxonomy" id="2704463"/>
    <lineage>
        <taxon>Bacteria</taxon>
        <taxon>Bacillati</taxon>
        <taxon>Bacillota</taxon>
        <taxon>Bacilli</taxon>
        <taxon>Bacillales</taxon>
        <taxon>Paenibacillaceae</taxon>
        <taxon>Paenibacillus</taxon>
    </lineage>
</organism>
<feature type="compositionally biased region" description="Low complexity" evidence="1">
    <location>
        <begin position="20"/>
        <end position="56"/>
    </location>
</feature>
<protein>
    <recommendedName>
        <fullName evidence="4">JAB domain-containing protein</fullName>
    </recommendedName>
</protein>
<keyword evidence="3" id="KW-1185">Reference proteome</keyword>
<gene>
    <name evidence="2" type="ORF">GZH47_32325</name>
</gene>
<evidence type="ECO:0000313" key="3">
    <source>
        <dbReference type="Proteomes" id="UP000479114"/>
    </source>
</evidence>
<reference evidence="2 3" key="1">
    <citation type="submission" date="2020-02" db="EMBL/GenBank/DDBJ databases">
        <title>Paenibacillus sp. nov., isolated from rhizosphere soil of tomato.</title>
        <authorList>
            <person name="Weon H.-Y."/>
            <person name="Lee S.A."/>
        </authorList>
    </citation>
    <scope>NUCLEOTIDE SEQUENCE [LARGE SCALE GENOMIC DNA]</scope>
    <source>
        <strain evidence="2 3">14171R-81</strain>
        <plasmid evidence="2 3">unnamed1</plasmid>
    </source>
</reference>
<dbReference type="KEGG" id="prz:GZH47_32325"/>
<proteinExistence type="predicted"/>
<dbReference type="EMBL" id="CP048287">
    <property type="protein sequence ID" value="QHW35573.1"/>
    <property type="molecule type" value="Genomic_DNA"/>
</dbReference>
<feature type="region of interest" description="Disordered" evidence="1">
    <location>
        <begin position="1"/>
        <end position="150"/>
    </location>
</feature>
<accession>A0A6C0PCF9</accession>
<evidence type="ECO:0008006" key="4">
    <source>
        <dbReference type="Google" id="ProtNLM"/>
    </source>
</evidence>
<feature type="compositionally biased region" description="Basic and acidic residues" evidence="1">
    <location>
        <begin position="76"/>
        <end position="91"/>
    </location>
</feature>
<sequence>MSKDNGPDLFSYFGGIDLFSSSSKPEQEESQQQPASPAPSEQPAADQTQAAATNQAISEGNNSEEGNKIVNLAAKRLKEQRRGRAGDACEDRCEDEPADREDEEEEESAEDEELDEGAADRAELAGGSGNAEVGTDNKAAGSGGPVKKEEKKPEFNLATFIAYAGHTLSLTKFFSAEQLADLDLEAVRKRLEKDFPELSKQRTKMDWDEKKNLICPMVTGGKKGSFFSQGLKGFFFRSKDLFAHKEPINILAARDGYYEVRENPIGVFVSKTNVVEELEPCREGFKMSLPKIPEFLFAQLVNLFYDYACFDVEVMGVFYWDTENERYFLDVPQQSVSKFRVDACYTEFPPHIIKVAEIHSHNTMSAYFSDIDDTDELGTMLYGVVGRLQKGTYQVFYDLKIRAGVAGRFISLSPETVLEGAYPEGETKRMDPVRYPLSWPGRVHMTHWKLRDSMEGNSHD</sequence>
<evidence type="ECO:0000313" key="2">
    <source>
        <dbReference type="EMBL" id="QHW35573.1"/>
    </source>
</evidence>